<feature type="compositionally biased region" description="Low complexity" evidence="2">
    <location>
        <begin position="677"/>
        <end position="692"/>
    </location>
</feature>
<dbReference type="KEGG" id="fcy:FRACYDRAFT_238305"/>
<accession>A0A1E7FIB2</accession>
<evidence type="ECO:0000256" key="1">
    <source>
        <dbReference type="SAM" id="Coils"/>
    </source>
</evidence>
<name>A0A1E7FIB2_9STRA</name>
<dbReference type="InterPro" id="IPR002921">
    <property type="entry name" value="Fungal_lipase-type"/>
</dbReference>
<evidence type="ECO:0000313" key="6">
    <source>
        <dbReference type="Proteomes" id="UP000095751"/>
    </source>
</evidence>
<dbReference type="InParanoid" id="A0A1E7FIB2"/>
<keyword evidence="3" id="KW-0472">Membrane</keyword>
<proteinExistence type="predicted"/>
<feature type="transmembrane region" description="Helical" evidence="3">
    <location>
        <begin position="68"/>
        <end position="87"/>
    </location>
</feature>
<feature type="region of interest" description="Disordered" evidence="2">
    <location>
        <begin position="357"/>
        <end position="390"/>
    </location>
</feature>
<dbReference type="GO" id="GO:0006629">
    <property type="term" value="P:lipid metabolic process"/>
    <property type="evidence" value="ECO:0007669"/>
    <property type="project" value="InterPro"/>
</dbReference>
<feature type="region of interest" description="Disordered" evidence="2">
    <location>
        <begin position="227"/>
        <end position="280"/>
    </location>
</feature>
<keyword evidence="1" id="KW-0175">Coiled coil</keyword>
<keyword evidence="6" id="KW-1185">Reference proteome</keyword>
<protein>
    <recommendedName>
        <fullName evidence="4">Fungal lipase-type domain-containing protein</fullName>
    </recommendedName>
</protein>
<feature type="compositionally biased region" description="Basic and acidic residues" evidence="2">
    <location>
        <begin position="364"/>
        <end position="373"/>
    </location>
</feature>
<feature type="region of interest" description="Disordered" evidence="2">
    <location>
        <begin position="677"/>
        <end position="702"/>
    </location>
</feature>
<feature type="domain" description="Fungal lipase-type" evidence="4">
    <location>
        <begin position="818"/>
        <end position="924"/>
    </location>
</feature>
<dbReference type="SUPFAM" id="SSF53474">
    <property type="entry name" value="alpha/beta-Hydrolases"/>
    <property type="match status" value="1"/>
</dbReference>
<feature type="compositionally biased region" description="Low complexity" evidence="2">
    <location>
        <begin position="227"/>
        <end position="238"/>
    </location>
</feature>
<dbReference type="Proteomes" id="UP000095751">
    <property type="component" value="Unassembled WGS sequence"/>
</dbReference>
<dbReference type="OrthoDB" id="438440at2759"/>
<dbReference type="Gene3D" id="3.40.50.1820">
    <property type="entry name" value="alpha/beta hydrolase"/>
    <property type="match status" value="1"/>
</dbReference>
<dbReference type="InterPro" id="IPR029058">
    <property type="entry name" value="AB_hydrolase_fold"/>
</dbReference>
<feature type="compositionally biased region" description="Acidic residues" evidence="2">
    <location>
        <begin position="152"/>
        <end position="174"/>
    </location>
</feature>
<keyword evidence="3" id="KW-1133">Transmembrane helix</keyword>
<evidence type="ECO:0000256" key="2">
    <source>
        <dbReference type="SAM" id="MobiDB-lite"/>
    </source>
</evidence>
<evidence type="ECO:0000259" key="4">
    <source>
        <dbReference type="Pfam" id="PF01764"/>
    </source>
</evidence>
<feature type="region of interest" description="Disordered" evidence="2">
    <location>
        <begin position="151"/>
        <end position="180"/>
    </location>
</feature>
<feature type="coiled-coil region" evidence="1">
    <location>
        <begin position="327"/>
        <end position="354"/>
    </location>
</feature>
<dbReference type="AlphaFoldDB" id="A0A1E7FIB2"/>
<feature type="region of interest" description="Disordered" evidence="2">
    <location>
        <begin position="770"/>
        <end position="797"/>
    </location>
</feature>
<organism evidence="5 6">
    <name type="scientific">Fragilariopsis cylindrus CCMP1102</name>
    <dbReference type="NCBI Taxonomy" id="635003"/>
    <lineage>
        <taxon>Eukaryota</taxon>
        <taxon>Sar</taxon>
        <taxon>Stramenopiles</taxon>
        <taxon>Ochrophyta</taxon>
        <taxon>Bacillariophyta</taxon>
        <taxon>Bacillariophyceae</taxon>
        <taxon>Bacillariophycidae</taxon>
        <taxon>Bacillariales</taxon>
        <taxon>Bacillariaceae</taxon>
        <taxon>Fragilariopsis</taxon>
    </lineage>
</organism>
<evidence type="ECO:0000313" key="5">
    <source>
        <dbReference type="EMBL" id="OEU17877.1"/>
    </source>
</evidence>
<sequence>MEEESANVVTMNQSNRLLRNRYQHRQQHRRANTCTSTSTCTVFRHGCDCDYHKENNKESMNRNARNGILIKTAMLGTIVVLCCVYIVSSSLNSPPRKINNNYHVANAFSVLRLRQKTSIIPLSSKHKKSSAAEENNKKPSSLFLFSLKNENEENNNDDFDDDVSGSGNTEEEEENLRRTIATTIERKGVLLTDDDNDDEIEKEDDFSAWMEGLSKGTPLSSLLATTSSATSSSKSNATNQTIAITEAPSTIVPTSSSSSSSSSSTTTTTTDDVSSRKRSKINPLSNLIQFEAMLEMAKIAGTTTTKKDQTATTTKEGSTSYDIFSAVDKLMKTFQKQEAEQQKERKELDELDELLQLSSTTTQLEEKKKKIDENNSDVGGGENGSSFSSADSVTTVKDLMALQQYVGGMGSTRNSKTTKIEKEKFNIWDSFSKKDDGESDDDQIVNINVDDLLSSSLSSSPSIIEIEGGGLEDDDDIILQLDSNWSNSTKVSTEKKKKDSSTTKLLAQAAETILKDTTARIEYLVAEASDAYYGSSGSSSNVNNITNSVVEDIVVQATNVINSKNITISSSSLINGGGGLATKTTTVESISNDIVAAVLKLAKESGVDINVQFAADRAREATEFAVGIATTANMVLGAGYAYGSRSGVAGVEGKDDYLSYLATQTAGASVLKAASSSSSSSSLDDNDSSSLSQHHQPPLFGDFSTARRIEPCEYDNVVIKGAEMGSLAGAVYEDHMLSSHKLGHSLVANGTTANVAWMVTDAVMDGDQYKSAYRHGGDDDNDNDDRNGDSTTTTSPAAMMVRTITIRGFDASDESVDREEILNDICTATSEPMDDATADRVVFHKGLLSVARQIYAETKKYIDWASPNHRIVLNGHSVGGSLSILILLLITSERGVDYARDRILRVYAHGSPPIATVVNKSIVKSEDQNIECPILEAFGLPVSMVYGYIQPYDPVVRLFSGHDVLYPLVDDLGADGITLYSTGPMRSLRPVAKAIFQAWNGWPQFRDVWKGTSNQQYQSIGIQHMLLPEPLRYLNDRFISVNVGVPPVEVIVRISPEQLLPALDITFPLDTFQVSLVPQAVRSFLHHFYPAYDSAISEYAIKISKADDPVIEVNNIDDNAKVAFKPFKIKKS</sequence>
<feature type="compositionally biased region" description="Low complexity" evidence="2">
    <location>
        <begin position="248"/>
        <end position="272"/>
    </location>
</feature>
<evidence type="ECO:0000256" key="3">
    <source>
        <dbReference type="SAM" id="Phobius"/>
    </source>
</evidence>
<dbReference type="EMBL" id="KV784357">
    <property type="protein sequence ID" value="OEU17877.1"/>
    <property type="molecule type" value="Genomic_DNA"/>
</dbReference>
<dbReference type="Pfam" id="PF01764">
    <property type="entry name" value="Lipase_3"/>
    <property type="match status" value="1"/>
</dbReference>
<keyword evidence="3" id="KW-0812">Transmembrane</keyword>
<reference evidence="5 6" key="1">
    <citation type="submission" date="2016-09" db="EMBL/GenBank/DDBJ databases">
        <title>Extensive genetic diversity and differential bi-allelic expression allows diatom success in the polar Southern Ocean.</title>
        <authorList>
            <consortium name="DOE Joint Genome Institute"/>
            <person name="Mock T."/>
            <person name="Otillar R.P."/>
            <person name="Strauss J."/>
            <person name="Dupont C."/>
            <person name="Frickenhaus S."/>
            <person name="Maumus F."/>
            <person name="Mcmullan M."/>
            <person name="Sanges R."/>
            <person name="Schmutz J."/>
            <person name="Toseland A."/>
            <person name="Valas R."/>
            <person name="Veluchamy A."/>
            <person name="Ward B.J."/>
            <person name="Allen A."/>
            <person name="Barry K."/>
            <person name="Falciatore A."/>
            <person name="Ferrante M."/>
            <person name="Fortunato A.E."/>
            <person name="Gloeckner G."/>
            <person name="Gruber A."/>
            <person name="Hipkin R."/>
            <person name="Janech M."/>
            <person name="Kroth P."/>
            <person name="Leese F."/>
            <person name="Lindquist E."/>
            <person name="Lyon B.R."/>
            <person name="Martin J."/>
            <person name="Mayer C."/>
            <person name="Parker M."/>
            <person name="Quesneville H."/>
            <person name="Raymond J."/>
            <person name="Uhlig C."/>
            <person name="Valentin K.U."/>
            <person name="Worden A.Z."/>
            <person name="Armbrust E.V."/>
            <person name="Bowler C."/>
            <person name="Green B."/>
            <person name="Moulton V."/>
            <person name="Van Oosterhout C."/>
            <person name="Grigoriev I."/>
        </authorList>
    </citation>
    <scope>NUCLEOTIDE SEQUENCE [LARGE SCALE GENOMIC DNA]</scope>
    <source>
        <strain evidence="5 6">CCMP1102</strain>
    </source>
</reference>
<gene>
    <name evidence="5" type="ORF">FRACYDRAFT_238305</name>
</gene>